<dbReference type="EMBL" id="MTQA01000077">
    <property type="protein sequence ID" value="PNP80361.1"/>
    <property type="molecule type" value="Genomic_DNA"/>
</dbReference>
<organism evidence="1 2">
    <name type="scientific">Gibberella nygamai</name>
    <name type="common">Bean root rot disease fungus</name>
    <name type="synonym">Fusarium nygamai</name>
    <dbReference type="NCBI Taxonomy" id="42673"/>
    <lineage>
        <taxon>Eukaryota</taxon>
        <taxon>Fungi</taxon>
        <taxon>Dikarya</taxon>
        <taxon>Ascomycota</taxon>
        <taxon>Pezizomycotina</taxon>
        <taxon>Sordariomycetes</taxon>
        <taxon>Hypocreomycetidae</taxon>
        <taxon>Hypocreales</taxon>
        <taxon>Nectriaceae</taxon>
        <taxon>Fusarium</taxon>
        <taxon>Fusarium fujikuroi species complex</taxon>
    </lineage>
</organism>
<evidence type="ECO:0000313" key="1">
    <source>
        <dbReference type="EMBL" id="PNP80361.1"/>
    </source>
</evidence>
<dbReference type="OrthoDB" id="3508947at2759"/>
<accession>A0A2K0WDK7</accession>
<dbReference type="AlphaFoldDB" id="A0A2K0WDK7"/>
<proteinExistence type="predicted"/>
<gene>
    <name evidence="1" type="ORF">FNYG_05960</name>
</gene>
<keyword evidence="2" id="KW-1185">Reference proteome</keyword>
<sequence length="227" mass="25826">MSPKFFVIARVVGRDGAINRWKDRLVELCKVSATEPYGDSYYWGQDVGGEPDTLWDLEGYTHPIGFFIDHVSSDIFKREMALVDKDKLLRTAQGLDSPDYDLHHYDEYAGFLKRADDVERDSVRSFVVVKHYWAKSEALRNGVLEKLAQFSEGLASGSPQVQSALVLKECRDTSMASIWLRLASEEDWESLELSDEMQELVDSLKTNCIRSETHRSRAFNGHLGIKG</sequence>
<comment type="caution">
    <text evidence="1">The sequence shown here is derived from an EMBL/GenBank/DDBJ whole genome shotgun (WGS) entry which is preliminary data.</text>
</comment>
<evidence type="ECO:0008006" key="3">
    <source>
        <dbReference type="Google" id="ProtNLM"/>
    </source>
</evidence>
<evidence type="ECO:0000313" key="2">
    <source>
        <dbReference type="Proteomes" id="UP000236664"/>
    </source>
</evidence>
<reference evidence="1 2" key="1">
    <citation type="submission" date="2017-06" db="EMBL/GenBank/DDBJ databases">
        <title>Genome of Fusarium nygamai isolate CS10214.</title>
        <authorList>
            <person name="Gardiner D.M."/>
            <person name="Obanor F."/>
            <person name="Kazan K."/>
        </authorList>
    </citation>
    <scope>NUCLEOTIDE SEQUENCE [LARGE SCALE GENOMIC DNA]</scope>
    <source>
        <strain evidence="1 2">CS10214</strain>
    </source>
</reference>
<dbReference type="Proteomes" id="UP000236664">
    <property type="component" value="Unassembled WGS sequence"/>
</dbReference>
<protein>
    <recommendedName>
        <fullName evidence="3">ABM domain-containing protein</fullName>
    </recommendedName>
</protein>
<name>A0A2K0WDK7_GIBNY</name>